<evidence type="ECO:0000313" key="8">
    <source>
        <dbReference type="EMBL" id="KAL3499191.1"/>
    </source>
</evidence>
<proteinExistence type="predicted"/>
<keyword evidence="2" id="KW-0238">DNA-binding</keyword>
<protein>
    <submittedName>
        <fullName evidence="8">Uncharacterized protein</fullName>
    </submittedName>
</protein>
<evidence type="ECO:0000256" key="3">
    <source>
        <dbReference type="ARBA" id="ARBA00023163"/>
    </source>
</evidence>
<dbReference type="InterPro" id="IPR055081">
    <property type="entry name" value="NLP1-9_GAF"/>
</dbReference>
<dbReference type="AlphaFoldDB" id="A0ABD2XUU8"/>
<feature type="region of interest" description="Disordered" evidence="5">
    <location>
        <begin position="194"/>
        <end position="215"/>
    </location>
</feature>
<keyword evidence="4" id="KW-0539">Nucleus</keyword>
<dbReference type="SMART" id="SM00666">
    <property type="entry name" value="PB1"/>
    <property type="match status" value="1"/>
</dbReference>
<feature type="compositionally biased region" description="Low complexity" evidence="5">
    <location>
        <begin position="205"/>
        <end position="215"/>
    </location>
</feature>
<evidence type="ECO:0000256" key="4">
    <source>
        <dbReference type="ARBA" id="ARBA00023242"/>
    </source>
</evidence>
<dbReference type="Pfam" id="PF00564">
    <property type="entry name" value="PB1"/>
    <property type="match status" value="1"/>
</dbReference>
<dbReference type="Proteomes" id="UP001630127">
    <property type="component" value="Unassembled WGS sequence"/>
</dbReference>
<accession>A0ABD2XUU8</accession>
<dbReference type="InterPro" id="IPR003035">
    <property type="entry name" value="RWP-RK_dom"/>
</dbReference>
<dbReference type="PANTHER" id="PTHR32002">
    <property type="entry name" value="PROTEIN NLP8"/>
    <property type="match status" value="1"/>
</dbReference>
<dbReference type="Pfam" id="PF22922">
    <property type="entry name" value="GAF_NLP"/>
    <property type="match status" value="1"/>
</dbReference>
<keyword evidence="1" id="KW-0805">Transcription regulation</keyword>
<comment type="caution">
    <text evidence="8">The sequence shown here is derived from an EMBL/GenBank/DDBJ whole genome shotgun (WGS) entry which is preliminary data.</text>
</comment>
<feature type="region of interest" description="Disordered" evidence="5">
    <location>
        <begin position="571"/>
        <end position="599"/>
    </location>
</feature>
<name>A0ABD2XUU8_9GENT</name>
<dbReference type="EMBL" id="JBJUIK010000016">
    <property type="protein sequence ID" value="KAL3499191.1"/>
    <property type="molecule type" value="Genomic_DNA"/>
</dbReference>
<gene>
    <name evidence="8" type="ORF">ACH5RR_038284</name>
</gene>
<dbReference type="Gene3D" id="3.10.20.90">
    <property type="entry name" value="Phosphatidylinositol 3-kinase Catalytic Subunit, Chain A, domain 1"/>
    <property type="match status" value="1"/>
</dbReference>
<keyword evidence="3" id="KW-0804">Transcription</keyword>
<dbReference type="InterPro" id="IPR000270">
    <property type="entry name" value="PB1_dom"/>
</dbReference>
<dbReference type="InterPro" id="IPR045012">
    <property type="entry name" value="NLP"/>
</dbReference>
<feature type="region of interest" description="Disordered" evidence="5">
    <location>
        <begin position="546"/>
        <end position="565"/>
    </location>
</feature>
<dbReference type="PROSITE" id="PS51745">
    <property type="entry name" value="PB1"/>
    <property type="match status" value="1"/>
</dbReference>
<dbReference type="GO" id="GO:0003677">
    <property type="term" value="F:DNA binding"/>
    <property type="evidence" value="ECO:0007669"/>
    <property type="project" value="UniProtKB-KW"/>
</dbReference>
<sequence length="810" mass="90389">MDYGSGWLDLFLRADEVIDMGNFSEECSIDEFLSYYTNKSKDEVSNPRWQIGDNGLAIFWHQKEDESQSQSEPSATACPSDSLLLANYIGGRTTPTHEPNKETLQHKIISVLRSLSLSKYSEFLIQLWAPTKIRGRMLLTTSAQPFGLSYGINSDEEEESPPEQPHAHNYLFHKGLCRYRKRCLGVMYDVTDHGGNTESEGGGTSSSTSSQQQQQLLQFGPPERVFKQGFPEHAPNIGHYNPEDFPQLRNYAINECGIETYLALPLFESTGGHHCLGVLEIVSVFYDLSDYNGAFISEAFESAHLRFQPPHLRECSKIRKDVLSSRVHIKQVLKLVREVHHLPLVQAWVSCMCDDHAFKTTNLFCEAQDYDSDNEGLAINMDIITKYGGFSIQEGKGLVGRAYSFKKPCFCRDTSEFSISDYPIVHFTTEACLTACFAIPLHVLHPSLDALVLEIFWPRRLERCSSDRDLLPFLKNLLSTIINEFSRRDVSLGLQQWDQVFSVELASSSSVDDDDYDKFKIFNVCRSGGNLNRHNEALENAREELQVQSSLPPPITGGIDVTANNDKTKANNVREKQHSSTSTSIAAPSKRQDTAGYSGPGVCSDARAQISLDVLQQYSGVNLIDTAKSLGVSRSTLKRICREHGIKRWPSHKRKKADHHIHASDPGLPEAGAAELVDEEVIQGSEGGNHALLEKYEVAAPIIPTSGHGKSTAPGGEIGDNCTSVIIVKVTYRDDTVMFPLPRDSGTDHLSQEIARRFKLQVEDFKIKYEDEEDGGLIMIACDDDLNYRVESLKSSGQSKIKLSVFPLTS</sequence>
<organism evidence="8 9">
    <name type="scientific">Cinchona calisaya</name>
    <dbReference type="NCBI Taxonomy" id="153742"/>
    <lineage>
        <taxon>Eukaryota</taxon>
        <taxon>Viridiplantae</taxon>
        <taxon>Streptophyta</taxon>
        <taxon>Embryophyta</taxon>
        <taxon>Tracheophyta</taxon>
        <taxon>Spermatophyta</taxon>
        <taxon>Magnoliopsida</taxon>
        <taxon>eudicotyledons</taxon>
        <taxon>Gunneridae</taxon>
        <taxon>Pentapetalae</taxon>
        <taxon>asterids</taxon>
        <taxon>lamiids</taxon>
        <taxon>Gentianales</taxon>
        <taxon>Rubiaceae</taxon>
        <taxon>Cinchonoideae</taxon>
        <taxon>Cinchoneae</taxon>
        <taxon>Cinchona</taxon>
    </lineage>
</organism>
<dbReference type="SUPFAM" id="SSF54277">
    <property type="entry name" value="CAD &amp; PB1 domains"/>
    <property type="match status" value="1"/>
</dbReference>
<dbReference type="PROSITE" id="PS51519">
    <property type="entry name" value="RWP_RK"/>
    <property type="match status" value="1"/>
</dbReference>
<evidence type="ECO:0000256" key="2">
    <source>
        <dbReference type="ARBA" id="ARBA00023125"/>
    </source>
</evidence>
<evidence type="ECO:0000259" key="7">
    <source>
        <dbReference type="PROSITE" id="PS51745"/>
    </source>
</evidence>
<evidence type="ECO:0000256" key="5">
    <source>
        <dbReference type="SAM" id="MobiDB-lite"/>
    </source>
</evidence>
<feature type="domain" description="RWP-RK" evidence="6">
    <location>
        <begin position="593"/>
        <end position="677"/>
    </location>
</feature>
<feature type="domain" description="PB1" evidence="7">
    <location>
        <begin position="725"/>
        <end position="808"/>
    </location>
</feature>
<dbReference type="PANTHER" id="PTHR32002:SF62">
    <property type="entry name" value="PROTEIN NLP6-LIKE ISOFORM X1"/>
    <property type="match status" value="1"/>
</dbReference>
<evidence type="ECO:0000256" key="1">
    <source>
        <dbReference type="ARBA" id="ARBA00023015"/>
    </source>
</evidence>
<dbReference type="Pfam" id="PF02042">
    <property type="entry name" value="RWP-RK"/>
    <property type="match status" value="1"/>
</dbReference>
<evidence type="ECO:0000313" key="9">
    <source>
        <dbReference type="Proteomes" id="UP001630127"/>
    </source>
</evidence>
<evidence type="ECO:0000259" key="6">
    <source>
        <dbReference type="PROSITE" id="PS51519"/>
    </source>
</evidence>
<keyword evidence="9" id="KW-1185">Reference proteome</keyword>
<reference evidence="8 9" key="1">
    <citation type="submission" date="2024-11" db="EMBL/GenBank/DDBJ databases">
        <title>A near-complete genome assembly of Cinchona calisaya.</title>
        <authorList>
            <person name="Lian D.C."/>
            <person name="Zhao X.W."/>
            <person name="Wei L."/>
        </authorList>
    </citation>
    <scope>NUCLEOTIDE SEQUENCE [LARGE SCALE GENOMIC DNA]</scope>
    <source>
        <tissue evidence="8">Nenye</tissue>
    </source>
</reference>
<dbReference type="InterPro" id="IPR053793">
    <property type="entry name" value="PB1-like"/>
</dbReference>